<dbReference type="eggNOG" id="COG3001">
    <property type="taxonomic scope" value="Bacteria"/>
</dbReference>
<accession>V5DZI8</accession>
<dbReference type="STRING" id="1116472.MGMO_50c00270"/>
<evidence type="ECO:0000256" key="2">
    <source>
        <dbReference type="PIRNR" id="PIRNR006221"/>
    </source>
</evidence>
<evidence type="ECO:0000313" key="3">
    <source>
        <dbReference type="EMBL" id="ESS72711.1"/>
    </source>
</evidence>
<keyword evidence="2 3" id="KW-0418">Kinase</keyword>
<dbReference type="OrthoDB" id="5291879at2"/>
<proteinExistence type="inferred from homology"/>
<dbReference type="PANTHER" id="PTHR12149:SF8">
    <property type="entry name" value="PROTEIN-RIBULOSAMINE 3-KINASE"/>
    <property type="match status" value="1"/>
</dbReference>
<comment type="caution">
    <text evidence="3">The sequence shown here is derived from an EMBL/GenBank/DDBJ whole genome shotgun (WGS) entry which is preliminary data.</text>
</comment>
<dbReference type="AlphaFoldDB" id="V5DZI8"/>
<dbReference type="PATRIC" id="fig|1116472.3.peg.1498"/>
<dbReference type="Pfam" id="PF03881">
    <property type="entry name" value="Fructosamin_kin"/>
    <property type="match status" value="1"/>
</dbReference>
<sequence>MNWQPIVEQIENATGSAFKLLNVRPLAGGDINSAYCLQGAGKSYFVKINRAETIAMFAAEAAGLTELAATRTVRIPALVAYGQSAEHAFLVLEYIEFGTANKNSDRLFGQQLALLHRQPQSFFGWHRNNTIGSTPQPNDKNDDWITFWRTQRVQHQLRLAAAKGYRGRLETLGPKLCEMLGHFFEGYRPHPALLHGDLWGGNVSTDGQGNPVIFDPACYYGDREADLAMTELFGGFSPDFYTAYRDTYSLDPGYTTRKKLYNLYHILNHLNLFGSGYLRQAEMMMDSLLAEVR</sequence>
<gene>
    <name evidence="3" type="ORF">MGMO_50c00270</name>
</gene>
<dbReference type="RefSeq" id="WP_023494300.1">
    <property type="nucleotide sequence ID" value="NZ_AYLO01000049.1"/>
</dbReference>
<dbReference type="PANTHER" id="PTHR12149">
    <property type="entry name" value="FRUCTOSAMINE 3 KINASE-RELATED PROTEIN"/>
    <property type="match status" value="1"/>
</dbReference>
<evidence type="ECO:0000256" key="1">
    <source>
        <dbReference type="ARBA" id="ARBA00009460"/>
    </source>
</evidence>
<protein>
    <submittedName>
        <fullName evidence="3">Fructosamine-3-kinase</fullName>
    </submittedName>
</protein>
<dbReference type="Proteomes" id="UP000017842">
    <property type="component" value="Unassembled WGS sequence"/>
</dbReference>
<dbReference type="EMBL" id="AYLO01000049">
    <property type="protein sequence ID" value="ESS72711.1"/>
    <property type="molecule type" value="Genomic_DNA"/>
</dbReference>
<keyword evidence="4" id="KW-1185">Reference proteome</keyword>
<organism evidence="3 4">
    <name type="scientific">Methyloglobulus morosus KoM1</name>
    <dbReference type="NCBI Taxonomy" id="1116472"/>
    <lineage>
        <taxon>Bacteria</taxon>
        <taxon>Pseudomonadati</taxon>
        <taxon>Pseudomonadota</taxon>
        <taxon>Gammaproteobacteria</taxon>
        <taxon>Methylococcales</taxon>
        <taxon>Methylococcaceae</taxon>
        <taxon>Methyloglobulus</taxon>
    </lineage>
</organism>
<name>V5DZI8_9GAMM</name>
<dbReference type="InterPro" id="IPR011009">
    <property type="entry name" value="Kinase-like_dom_sf"/>
</dbReference>
<comment type="similarity">
    <text evidence="1 2">Belongs to the fructosamine kinase family.</text>
</comment>
<dbReference type="SUPFAM" id="SSF56112">
    <property type="entry name" value="Protein kinase-like (PK-like)"/>
    <property type="match status" value="1"/>
</dbReference>
<dbReference type="GO" id="GO:0016301">
    <property type="term" value="F:kinase activity"/>
    <property type="evidence" value="ECO:0007669"/>
    <property type="project" value="UniProtKB-UniRule"/>
</dbReference>
<reference evidence="3 4" key="1">
    <citation type="journal article" date="2013" name="Genome Announc.">
        <title>Draft Genome Sequence of the Methanotrophic Gammaproteobacterium Methyloglobulus morosus DSM 22980 Strain KoM1.</title>
        <authorList>
            <person name="Poehlein A."/>
            <person name="Deutzmann J.S."/>
            <person name="Daniel R."/>
            <person name="Simeonova D.D."/>
        </authorList>
    </citation>
    <scope>NUCLEOTIDE SEQUENCE [LARGE SCALE GENOMIC DNA]</scope>
    <source>
        <strain evidence="3 4">KoM1</strain>
    </source>
</reference>
<keyword evidence="2" id="KW-0808">Transferase</keyword>
<dbReference type="Gene3D" id="3.30.200.20">
    <property type="entry name" value="Phosphorylase Kinase, domain 1"/>
    <property type="match status" value="1"/>
</dbReference>
<dbReference type="InterPro" id="IPR016477">
    <property type="entry name" value="Fructo-/Ketosamine-3-kinase"/>
</dbReference>
<dbReference type="PIRSF" id="PIRSF006221">
    <property type="entry name" value="Ketosamine-3-kinase"/>
    <property type="match status" value="1"/>
</dbReference>
<evidence type="ECO:0000313" key="4">
    <source>
        <dbReference type="Proteomes" id="UP000017842"/>
    </source>
</evidence>
<dbReference type="Gene3D" id="3.90.1200.10">
    <property type="match status" value="1"/>
</dbReference>